<evidence type="ECO:0000313" key="7">
    <source>
        <dbReference type="Proteomes" id="UP000295536"/>
    </source>
</evidence>
<proteinExistence type="inferred from homology"/>
<dbReference type="Gene3D" id="3.90.550.10">
    <property type="entry name" value="Spore Coat Polysaccharide Biosynthesis Protein SpsA, Chain A"/>
    <property type="match status" value="1"/>
</dbReference>
<dbReference type="AlphaFoldDB" id="A0A4R3L579"/>
<evidence type="ECO:0000313" key="6">
    <source>
        <dbReference type="EMBL" id="TSE18292.1"/>
    </source>
</evidence>
<protein>
    <submittedName>
        <fullName evidence="5">GT2 family glycosyltransferase</fullName>
    </submittedName>
    <submittedName>
        <fullName evidence="6">N-acetylglucosaminyl-diphospho-decaprenol L-rhamnosyltransferase</fullName>
        <ecNumber evidence="6">2.4.1.289</ecNumber>
    </submittedName>
</protein>
<name>A0A4R3L579_9BURK</name>
<dbReference type="SUPFAM" id="SSF53448">
    <property type="entry name" value="Nucleotide-diphospho-sugar transferases"/>
    <property type="match status" value="1"/>
</dbReference>
<comment type="similarity">
    <text evidence="1">Belongs to the glycosyltransferase 2 family.</text>
</comment>
<comment type="caution">
    <text evidence="5">The sequence shown here is derived from an EMBL/GenBank/DDBJ whole genome shotgun (WGS) entry which is preliminary data.</text>
</comment>
<dbReference type="PANTHER" id="PTHR43179:SF12">
    <property type="entry name" value="GALACTOFURANOSYLTRANSFERASE GLFT2"/>
    <property type="match status" value="1"/>
</dbReference>
<dbReference type="GO" id="GO:0102096">
    <property type="term" value="F:decaprenyl-N-acetyl-alpha-D-glucosaminyl-pyrophosphate:dTDP-alpha-L-rhamnose rhamnosyltransferase activity"/>
    <property type="evidence" value="ECO:0007669"/>
    <property type="project" value="UniProtKB-EC"/>
</dbReference>
<reference evidence="6 8" key="2">
    <citation type="submission" date="2019-07" db="EMBL/GenBank/DDBJ databases">
        <title>Tepidimonas ignava SPS-1037 draft genome.</title>
        <authorList>
            <person name="Da Costa M.S."/>
            <person name="Froufe H.J.C."/>
            <person name="Egas C."/>
            <person name="Albuquerque L."/>
        </authorList>
    </citation>
    <scope>NUCLEOTIDE SEQUENCE [LARGE SCALE GENOMIC DNA]</scope>
    <source>
        <strain evidence="6 8">SPS-1037</strain>
    </source>
</reference>
<sequence length="282" mass="31655">MLDRVTVVVVTHHSAHCLDTLDPLLRHCPHVIIVDNASEDGTVTLAQKRWPHASILALSRNVGFGAANNMALARCQTDFALLLNPDCEATPADLHTLVTAADTFVDAAVVAPQLCDADGHPEVNYRWPWLDWKSTGPAAEGPLCVGFVCGAAMLVRVAKLPQPAFDERFFLYYEDDDLCLRLLRSKQSMIIIPSCRIRHRSRGSVRSPRRLSAEYWRGYHHAQSKLTFIVKYIDTTPTHQQRLRLIALTIITLPLHIVFWSPKMLARKIGRLVGAIKFKTIH</sequence>
<dbReference type="Pfam" id="PF00535">
    <property type="entry name" value="Glycos_transf_2"/>
    <property type="match status" value="1"/>
</dbReference>
<dbReference type="InterPro" id="IPR001173">
    <property type="entry name" value="Glyco_trans_2-like"/>
</dbReference>
<evidence type="ECO:0000256" key="3">
    <source>
        <dbReference type="ARBA" id="ARBA00022679"/>
    </source>
</evidence>
<dbReference type="Proteomes" id="UP000315577">
    <property type="component" value="Unassembled WGS sequence"/>
</dbReference>
<dbReference type="EMBL" id="SMAH01000017">
    <property type="protein sequence ID" value="TCS94532.1"/>
    <property type="molecule type" value="Genomic_DNA"/>
</dbReference>
<reference evidence="5 7" key="1">
    <citation type="submission" date="2019-03" db="EMBL/GenBank/DDBJ databases">
        <title>Genomic Encyclopedia of Type Strains, Phase IV (KMG-IV): sequencing the most valuable type-strain genomes for metagenomic binning, comparative biology and taxonomic classification.</title>
        <authorList>
            <person name="Goeker M."/>
        </authorList>
    </citation>
    <scope>NUCLEOTIDE SEQUENCE [LARGE SCALE GENOMIC DNA]</scope>
    <source>
        <strain evidence="5 7">DSM 12034</strain>
    </source>
</reference>
<dbReference type="EC" id="2.4.1.289" evidence="6"/>
<organism evidence="5 7">
    <name type="scientific">Tepidimonas ignava</name>
    <dbReference type="NCBI Taxonomy" id="114249"/>
    <lineage>
        <taxon>Bacteria</taxon>
        <taxon>Pseudomonadati</taxon>
        <taxon>Pseudomonadota</taxon>
        <taxon>Betaproteobacteria</taxon>
        <taxon>Burkholderiales</taxon>
        <taxon>Tepidimonas</taxon>
    </lineage>
</organism>
<keyword evidence="2 6" id="KW-0328">Glycosyltransferase</keyword>
<gene>
    <name evidence="6" type="primary">wbbL</name>
    <name evidence="5" type="ORF">EDC36_1172</name>
    <name evidence="6" type="ORF">Tigna_02570</name>
</gene>
<accession>A0A4R3L579</accession>
<keyword evidence="3 5" id="KW-0808">Transferase</keyword>
<keyword evidence="8" id="KW-1185">Reference proteome</keyword>
<dbReference type="OrthoDB" id="9771846at2"/>
<evidence type="ECO:0000313" key="5">
    <source>
        <dbReference type="EMBL" id="TCS94532.1"/>
    </source>
</evidence>
<dbReference type="Proteomes" id="UP000295536">
    <property type="component" value="Unassembled WGS sequence"/>
</dbReference>
<dbReference type="EMBL" id="VJNC01000028">
    <property type="protein sequence ID" value="TSE18292.1"/>
    <property type="molecule type" value="Genomic_DNA"/>
</dbReference>
<evidence type="ECO:0000259" key="4">
    <source>
        <dbReference type="Pfam" id="PF00535"/>
    </source>
</evidence>
<evidence type="ECO:0000256" key="2">
    <source>
        <dbReference type="ARBA" id="ARBA00022676"/>
    </source>
</evidence>
<feature type="domain" description="Glycosyltransferase 2-like" evidence="4">
    <location>
        <begin position="20"/>
        <end position="156"/>
    </location>
</feature>
<evidence type="ECO:0000313" key="8">
    <source>
        <dbReference type="Proteomes" id="UP000315577"/>
    </source>
</evidence>
<dbReference type="PANTHER" id="PTHR43179">
    <property type="entry name" value="RHAMNOSYLTRANSFERASE WBBL"/>
    <property type="match status" value="1"/>
</dbReference>
<dbReference type="InterPro" id="IPR029044">
    <property type="entry name" value="Nucleotide-diphossugar_trans"/>
</dbReference>
<evidence type="ECO:0000256" key="1">
    <source>
        <dbReference type="ARBA" id="ARBA00006739"/>
    </source>
</evidence>